<dbReference type="SUPFAM" id="SSF55797">
    <property type="entry name" value="PR-1-like"/>
    <property type="match status" value="1"/>
</dbReference>
<evidence type="ECO:0000256" key="1">
    <source>
        <dbReference type="ARBA" id="ARBA00022723"/>
    </source>
</evidence>
<dbReference type="GO" id="GO:0005576">
    <property type="term" value="C:extracellular region"/>
    <property type="evidence" value="ECO:0007669"/>
    <property type="project" value="InterPro"/>
</dbReference>
<dbReference type="Gene3D" id="3.40.33.10">
    <property type="entry name" value="CAP"/>
    <property type="match status" value="1"/>
</dbReference>
<evidence type="ECO:0000259" key="3">
    <source>
        <dbReference type="PROSITE" id="PS50048"/>
    </source>
</evidence>
<dbReference type="GO" id="GO:0006351">
    <property type="term" value="P:DNA-templated transcription"/>
    <property type="evidence" value="ECO:0007669"/>
    <property type="project" value="InterPro"/>
</dbReference>
<dbReference type="InterPro" id="IPR052761">
    <property type="entry name" value="Fungal_Detox/Toxin_TFs"/>
</dbReference>
<dbReference type="SMART" id="SM00906">
    <property type="entry name" value="Fungal_trans"/>
    <property type="match status" value="1"/>
</dbReference>
<dbReference type="Pfam" id="PF04082">
    <property type="entry name" value="Fungal_trans"/>
    <property type="match status" value="1"/>
</dbReference>
<accession>A0A151GGD5</accession>
<dbReference type="GO" id="GO:0003677">
    <property type="term" value="F:DNA binding"/>
    <property type="evidence" value="ECO:0007669"/>
    <property type="project" value="InterPro"/>
</dbReference>
<dbReference type="PROSITE" id="PS01009">
    <property type="entry name" value="CRISP_1"/>
    <property type="match status" value="1"/>
</dbReference>
<name>A0A151GGD5_DRECN</name>
<reference evidence="4 5" key="1">
    <citation type="journal article" date="2016" name="Sci. Rep.">
        <title>Insights into Adaptations to a Near-Obligate Nematode Endoparasitic Lifestyle from the Finished Genome of Drechmeria coniospora.</title>
        <authorList>
            <person name="Zhang L."/>
            <person name="Zhou Z."/>
            <person name="Guo Q."/>
            <person name="Fokkens L."/>
            <person name="Miskei M."/>
            <person name="Pocsi I."/>
            <person name="Zhang W."/>
            <person name="Chen M."/>
            <person name="Wang L."/>
            <person name="Sun Y."/>
            <person name="Donzelli B.G."/>
            <person name="Gibson D.M."/>
            <person name="Nelson D.R."/>
            <person name="Luo J.G."/>
            <person name="Rep M."/>
            <person name="Liu H."/>
            <person name="Yang S."/>
            <person name="Wang J."/>
            <person name="Krasnoff S.B."/>
            <person name="Xu Y."/>
            <person name="Molnar I."/>
            <person name="Lin M."/>
        </authorList>
    </citation>
    <scope>NUCLEOTIDE SEQUENCE [LARGE SCALE GENOMIC DNA]</scope>
    <source>
        <strain evidence="4 5">ARSEF 6962</strain>
    </source>
</reference>
<dbReference type="STRING" id="98403.A0A151GGD5"/>
<dbReference type="InterPro" id="IPR001283">
    <property type="entry name" value="CRISP-related"/>
</dbReference>
<dbReference type="Pfam" id="PF00188">
    <property type="entry name" value="CAP"/>
    <property type="match status" value="1"/>
</dbReference>
<dbReference type="InParanoid" id="A0A151GGD5"/>
<dbReference type="GO" id="GO:0008270">
    <property type="term" value="F:zinc ion binding"/>
    <property type="evidence" value="ECO:0007669"/>
    <property type="project" value="InterPro"/>
</dbReference>
<keyword evidence="1" id="KW-0479">Metal-binding</keyword>
<keyword evidence="5" id="KW-1185">Reference proteome</keyword>
<dbReference type="EMBL" id="LAYC01000003">
    <property type="protein sequence ID" value="KYK56159.1"/>
    <property type="molecule type" value="Genomic_DNA"/>
</dbReference>
<keyword evidence="2" id="KW-0539">Nucleus</keyword>
<dbReference type="GeneID" id="63720769"/>
<dbReference type="PROSITE" id="PS50048">
    <property type="entry name" value="ZN2_CY6_FUNGAL_2"/>
    <property type="match status" value="1"/>
</dbReference>
<dbReference type="RefSeq" id="XP_040655511.1">
    <property type="nucleotide sequence ID" value="XM_040805407.1"/>
</dbReference>
<dbReference type="SUPFAM" id="SSF57701">
    <property type="entry name" value="Zn2/Cys6 DNA-binding domain"/>
    <property type="match status" value="1"/>
</dbReference>
<proteinExistence type="predicted"/>
<dbReference type="GO" id="GO:0000981">
    <property type="term" value="F:DNA-binding transcription factor activity, RNA polymerase II-specific"/>
    <property type="evidence" value="ECO:0007669"/>
    <property type="project" value="InterPro"/>
</dbReference>
<dbReference type="SMART" id="SM00066">
    <property type="entry name" value="GAL4"/>
    <property type="match status" value="1"/>
</dbReference>
<sequence length="811" mass="90917">MYLPERTSQLSVSRQYKRAAVACKACSLRKVRCTVTLSGPPCANCSVDAIACEIVHRKIRRNPDRLSSVSADNLHRQGQAQEQAGASIPTLESTRPTVLQASDWYANPTVSSGVEWHILGAMAPLEIPRSQSTTEIDMTVSLPPLGNLPAEEVEYLRKKGCLTLPPAEVQDSLIHCYFCHVHPFYPFLDAGDFLQQFGAGQTSLLLLWSMFIASASFVEESVLFEALYPTRTALKKDMYQRAKALYDAGYEKDEITVIQSVFLMSHWFASFKDQYGPWHWNGIAISLSQTLYLDHTDSYHYQTSRHTRPRWRRLWWSIHNREVWLSLGMERPARITSGENGVPMPSLLDADVSINSISERSRMYLPEGLPVLFEAWLCWTKLMAALCKILPSLRTTKSPIPTREQYSLLENEIRACYFLFPEEKPQDKLLATHLYQFKLFFETVIIVLYRPSIQAWNHERRAPTGQEDDDLAPLVCQKMATAASNAAHIVKSLLSDGLIGGCQTMSAIALIPPMHILLLDSCSLRPISRQTGSRNLALFMRALDEMRKSNMTAEVIYRWFKSSMARIDNMPVEETIASLEEYMSSSGKDTAADAAARNVNRWTSSVSIKTSLPDMILSYVALSSVVSAAVITVTVAPAIPSDVPQWKTGRLFRSAIINSTNFYRSEHNASSVAWNATLAEFAASYLDGTACKFKHSGGPYGENLAMGYPNATASVEAWGDERAQYQFNRQAFSKDTGHFTQLVWKGTTDVGCGRILCGNRGWFLVCEYWPRGNVIGEFDNEVSARTGRAVLRIPRIWPALGIVGISLLFWI</sequence>
<dbReference type="InterPro" id="IPR018244">
    <property type="entry name" value="Allrgn_V5/Tpx1_CS"/>
</dbReference>
<comment type="caution">
    <text evidence="4">The sequence shown here is derived from an EMBL/GenBank/DDBJ whole genome shotgun (WGS) entry which is preliminary data.</text>
</comment>
<dbReference type="PRINTS" id="PR00837">
    <property type="entry name" value="V5TPXLIKE"/>
</dbReference>
<evidence type="ECO:0000313" key="4">
    <source>
        <dbReference type="EMBL" id="KYK56159.1"/>
    </source>
</evidence>
<dbReference type="Proteomes" id="UP000076580">
    <property type="component" value="Chromosome 03"/>
</dbReference>
<dbReference type="CDD" id="cd12148">
    <property type="entry name" value="fungal_TF_MHR"/>
    <property type="match status" value="1"/>
</dbReference>
<evidence type="ECO:0000313" key="5">
    <source>
        <dbReference type="Proteomes" id="UP000076580"/>
    </source>
</evidence>
<dbReference type="Gene3D" id="4.10.240.10">
    <property type="entry name" value="Zn(2)-C6 fungal-type DNA-binding domain"/>
    <property type="match status" value="1"/>
</dbReference>
<gene>
    <name evidence="4" type="ORF">DCS_08126</name>
</gene>
<dbReference type="PROSITE" id="PS00463">
    <property type="entry name" value="ZN2_CY6_FUNGAL_1"/>
    <property type="match status" value="1"/>
</dbReference>
<dbReference type="InterPro" id="IPR036864">
    <property type="entry name" value="Zn2-C6_fun-type_DNA-bd_sf"/>
</dbReference>
<dbReference type="AlphaFoldDB" id="A0A151GGD5"/>
<feature type="domain" description="Zn(2)-C6 fungal-type" evidence="3">
    <location>
        <begin position="22"/>
        <end position="54"/>
    </location>
</feature>
<protein>
    <recommendedName>
        <fullName evidence="3">Zn(2)-C6 fungal-type domain-containing protein</fullName>
    </recommendedName>
</protein>
<evidence type="ECO:0000256" key="2">
    <source>
        <dbReference type="ARBA" id="ARBA00023242"/>
    </source>
</evidence>
<dbReference type="PANTHER" id="PTHR47425">
    <property type="entry name" value="FARB-RELATED"/>
    <property type="match status" value="1"/>
</dbReference>
<dbReference type="CDD" id="cd00067">
    <property type="entry name" value="GAL4"/>
    <property type="match status" value="1"/>
</dbReference>
<dbReference type="InterPro" id="IPR001138">
    <property type="entry name" value="Zn2Cys6_DnaBD"/>
</dbReference>
<dbReference type="InterPro" id="IPR014044">
    <property type="entry name" value="CAP_dom"/>
</dbReference>
<dbReference type="PANTHER" id="PTHR47425:SF3">
    <property type="entry name" value="ZN(II)2CYS6 TRANSCRIPTION FACTOR (EUROFUNG)"/>
    <property type="match status" value="1"/>
</dbReference>
<organism evidence="4 5">
    <name type="scientific">Drechmeria coniospora</name>
    <name type="common">Nematophagous fungus</name>
    <name type="synonym">Meria coniospora</name>
    <dbReference type="NCBI Taxonomy" id="98403"/>
    <lineage>
        <taxon>Eukaryota</taxon>
        <taxon>Fungi</taxon>
        <taxon>Dikarya</taxon>
        <taxon>Ascomycota</taxon>
        <taxon>Pezizomycotina</taxon>
        <taxon>Sordariomycetes</taxon>
        <taxon>Hypocreomycetidae</taxon>
        <taxon>Hypocreales</taxon>
        <taxon>Ophiocordycipitaceae</taxon>
        <taxon>Drechmeria</taxon>
    </lineage>
</organism>
<dbReference type="SMART" id="SM00198">
    <property type="entry name" value="SCP"/>
    <property type="match status" value="1"/>
</dbReference>
<dbReference type="InterPro" id="IPR007219">
    <property type="entry name" value="XnlR_reg_dom"/>
</dbReference>
<dbReference type="InterPro" id="IPR035940">
    <property type="entry name" value="CAP_sf"/>
</dbReference>